<dbReference type="PRINTS" id="PR00111">
    <property type="entry name" value="ABHYDROLASE"/>
</dbReference>
<proteinExistence type="predicted"/>
<gene>
    <name evidence="3" type="ORF">D1B33_00625</name>
</gene>
<feature type="domain" description="AB hydrolase-1" evidence="2">
    <location>
        <begin position="27"/>
        <end position="263"/>
    </location>
</feature>
<dbReference type="Pfam" id="PF00561">
    <property type="entry name" value="Abhydrolase_1"/>
    <property type="match status" value="1"/>
</dbReference>
<dbReference type="Gene3D" id="3.40.50.1820">
    <property type="entry name" value="alpha/beta hydrolase"/>
    <property type="match status" value="1"/>
</dbReference>
<name>A0A396SDX5_9BACL</name>
<dbReference type="OrthoDB" id="9776853at2"/>
<dbReference type="EMBL" id="QWEI01000001">
    <property type="protein sequence ID" value="RHW39382.1"/>
    <property type="molecule type" value="Genomic_DNA"/>
</dbReference>
<evidence type="ECO:0000313" key="4">
    <source>
        <dbReference type="Proteomes" id="UP000265692"/>
    </source>
</evidence>
<dbReference type="InterPro" id="IPR000639">
    <property type="entry name" value="Epox_hydrolase-like"/>
</dbReference>
<evidence type="ECO:0000313" key="3">
    <source>
        <dbReference type="EMBL" id="RHW39382.1"/>
    </source>
</evidence>
<reference evidence="3 4" key="1">
    <citation type="submission" date="2018-08" db="EMBL/GenBank/DDBJ databases">
        <title>Lysinibacillus sp. YLB-03 draft genome sequence.</title>
        <authorList>
            <person name="Yu L."/>
        </authorList>
    </citation>
    <scope>NUCLEOTIDE SEQUENCE [LARGE SCALE GENOMIC DNA]</scope>
    <source>
        <strain evidence="3 4">YLB-03</strain>
    </source>
</reference>
<dbReference type="InterPro" id="IPR050266">
    <property type="entry name" value="AB_hydrolase_sf"/>
</dbReference>
<comment type="caution">
    <text evidence="3">The sequence shown here is derived from an EMBL/GenBank/DDBJ whole genome shotgun (WGS) entry which is preliminary data.</text>
</comment>
<accession>A0A396SDX5</accession>
<dbReference type="Proteomes" id="UP000265692">
    <property type="component" value="Unassembled WGS sequence"/>
</dbReference>
<keyword evidence="4" id="KW-1185">Reference proteome</keyword>
<dbReference type="InterPro" id="IPR000073">
    <property type="entry name" value="AB_hydrolase_1"/>
</dbReference>
<organism evidence="3 4">
    <name type="scientific">Ureibacillus yapensis</name>
    <dbReference type="NCBI Taxonomy" id="2304605"/>
    <lineage>
        <taxon>Bacteria</taxon>
        <taxon>Bacillati</taxon>
        <taxon>Bacillota</taxon>
        <taxon>Bacilli</taxon>
        <taxon>Bacillales</taxon>
        <taxon>Caryophanaceae</taxon>
        <taxon>Ureibacillus</taxon>
    </lineage>
</organism>
<protein>
    <submittedName>
        <fullName evidence="3">Alpha/beta fold hydrolase</fullName>
    </submittedName>
</protein>
<dbReference type="PANTHER" id="PTHR43798">
    <property type="entry name" value="MONOACYLGLYCEROL LIPASE"/>
    <property type="match status" value="1"/>
</dbReference>
<evidence type="ECO:0000259" key="2">
    <source>
        <dbReference type="Pfam" id="PF00561"/>
    </source>
</evidence>
<dbReference type="InterPro" id="IPR029058">
    <property type="entry name" value="AB_hydrolase_fold"/>
</dbReference>
<dbReference type="PANTHER" id="PTHR43798:SF31">
    <property type="entry name" value="AB HYDROLASE SUPERFAMILY PROTEIN YCLE"/>
    <property type="match status" value="1"/>
</dbReference>
<dbReference type="AlphaFoldDB" id="A0A396SDX5"/>
<dbReference type="GO" id="GO:0016020">
    <property type="term" value="C:membrane"/>
    <property type="evidence" value="ECO:0007669"/>
    <property type="project" value="TreeGrafter"/>
</dbReference>
<evidence type="ECO:0000256" key="1">
    <source>
        <dbReference type="ARBA" id="ARBA00022801"/>
    </source>
</evidence>
<keyword evidence="1 3" id="KW-0378">Hydrolase</keyword>
<dbReference type="SUPFAM" id="SSF53474">
    <property type="entry name" value="alpha/beta-Hydrolases"/>
    <property type="match status" value="1"/>
</dbReference>
<sequence>MSIITRKVKTGNYETLLHEGGAHNEETILFLHGSGPGASANSNWKDVLPQYVDQFHVLAIDLVGFGETDHPTEYPANGAEWMNLRIQQVLDLMDVLEIKKANLVGNSLGGVIALYLVMDSPEKFERIVLMGAGGGLTEPTPELAKLANFHKDPTPKAFRNLLSWFLYDLTGMEEKLDEIVAARMELFNRPEVRKSYEENFTKTHLSDMLIPPSALKRMKNDFLLIHGHQDRFVPLASSLYVLDYLENAELHVFKRCGHWAQIEQQEQFLKLTKDFFEKSKTVSPVL</sequence>
<dbReference type="GO" id="GO:0016787">
    <property type="term" value="F:hydrolase activity"/>
    <property type="evidence" value="ECO:0007669"/>
    <property type="project" value="UniProtKB-KW"/>
</dbReference>
<dbReference type="RefSeq" id="WP_118874394.1">
    <property type="nucleotide sequence ID" value="NZ_QWEI01000001.1"/>
</dbReference>
<dbReference type="PRINTS" id="PR00412">
    <property type="entry name" value="EPOXHYDRLASE"/>
</dbReference>